<dbReference type="KEGG" id="mlr:MELLADRAFT_115021"/>
<organism evidence="3">
    <name type="scientific">Melampsora larici-populina (strain 98AG31 / pathotype 3-4-7)</name>
    <name type="common">Poplar leaf rust fungus</name>
    <dbReference type="NCBI Taxonomy" id="747676"/>
    <lineage>
        <taxon>Eukaryota</taxon>
        <taxon>Fungi</taxon>
        <taxon>Dikarya</taxon>
        <taxon>Basidiomycota</taxon>
        <taxon>Pucciniomycotina</taxon>
        <taxon>Pucciniomycetes</taxon>
        <taxon>Pucciniales</taxon>
        <taxon>Melampsoraceae</taxon>
        <taxon>Melampsora</taxon>
    </lineage>
</organism>
<gene>
    <name evidence="2" type="ORF">MELLADRAFT_115021</name>
</gene>
<dbReference type="HOGENOM" id="CLU_1098692_0_0_1"/>
<keyword evidence="3" id="KW-1185">Reference proteome</keyword>
<feature type="transmembrane region" description="Helical" evidence="1">
    <location>
        <begin position="173"/>
        <end position="194"/>
    </location>
</feature>
<dbReference type="RefSeq" id="XP_007404243.1">
    <property type="nucleotide sequence ID" value="XM_007404181.1"/>
</dbReference>
<proteinExistence type="predicted"/>
<reference evidence="3" key="1">
    <citation type="journal article" date="2011" name="Proc. Natl. Acad. Sci. U.S.A.">
        <title>Obligate biotrophy features unraveled by the genomic analysis of rust fungi.</title>
        <authorList>
            <person name="Duplessis S."/>
            <person name="Cuomo C.A."/>
            <person name="Lin Y.-C."/>
            <person name="Aerts A."/>
            <person name="Tisserant E."/>
            <person name="Veneault-Fourrey C."/>
            <person name="Joly D.L."/>
            <person name="Hacquard S."/>
            <person name="Amselem J."/>
            <person name="Cantarel B.L."/>
            <person name="Chiu R."/>
            <person name="Coutinho P.M."/>
            <person name="Feau N."/>
            <person name="Field M."/>
            <person name="Frey P."/>
            <person name="Gelhaye E."/>
            <person name="Goldberg J."/>
            <person name="Grabherr M.G."/>
            <person name="Kodira C.D."/>
            <person name="Kohler A."/>
            <person name="Kuees U."/>
            <person name="Lindquist E.A."/>
            <person name="Lucas S.M."/>
            <person name="Mago R."/>
            <person name="Mauceli E."/>
            <person name="Morin E."/>
            <person name="Murat C."/>
            <person name="Pangilinan J.L."/>
            <person name="Park R."/>
            <person name="Pearson M."/>
            <person name="Quesneville H."/>
            <person name="Rouhier N."/>
            <person name="Sakthikumar S."/>
            <person name="Salamov A.A."/>
            <person name="Schmutz J."/>
            <person name="Selles B."/>
            <person name="Shapiro H."/>
            <person name="Tanguay P."/>
            <person name="Tuskan G.A."/>
            <person name="Henrissat B."/>
            <person name="Van de Peer Y."/>
            <person name="Rouze P."/>
            <person name="Ellis J.G."/>
            <person name="Dodds P.N."/>
            <person name="Schein J.E."/>
            <person name="Zhong S."/>
            <person name="Hamelin R.C."/>
            <person name="Grigoriev I.V."/>
            <person name="Szabo L.J."/>
            <person name="Martin F."/>
        </authorList>
    </citation>
    <scope>NUCLEOTIDE SEQUENCE [LARGE SCALE GENOMIC DNA]</scope>
    <source>
        <strain evidence="3">98AG31 / pathotype 3-4-7</strain>
    </source>
</reference>
<feature type="transmembrane region" description="Helical" evidence="1">
    <location>
        <begin position="110"/>
        <end position="130"/>
    </location>
</feature>
<dbReference type="GeneID" id="18925512"/>
<dbReference type="AlphaFoldDB" id="F4R6F6"/>
<feature type="transmembrane region" description="Helical" evidence="1">
    <location>
        <begin position="72"/>
        <end position="98"/>
    </location>
</feature>
<keyword evidence="1" id="KW-1133">Transmembrane helix</keyword>
<dbReference type="OrthoDB" id="10524392at2759"/>
<accession>F4R6F6</accession>
<dbReference type="EMBL" id="GL883091">
    <property type="protein sequence ID" value="EGG11868.1"/>
    <property type="molecule type" value="Genomic_DNA"/>
</dbReference>
<dbReference type="Proteomes" id="UP000001072">
    <property type="component" value="Unassembled WGS sequence"/>
</dbReference>
<name>F4R6F6_MELLP</name>
<keyword evidence="1" id="KW-0812">Transmembrane</keyword>
<dbReference type="InParanoid" id="F4R6F6"/>
<feature type="transmembrane region" description="Helical" evidence="1">
    <location>
        <begin position="15"/>
        <end position="39"/>
    </location>
</feature>
<sequence>MGEGIKRPMKFKTRIFLNLSIILVSISVFILNIFTILTLQNLNKTKHSNSLPVGSQGAGAQDVTEDYSFDDLISISLALVVITTLTSIITIINSIYLIFFPFKRVHSLNLVFSVVFIIFSLGSNIGYSILSFTKGPTTIHTNLFFDLPSNSNSTTIDNYYDLQSHQPVISNPFLYITLWCVKSFLICIWTFSIFSSSSIIFEFMASKSINEEFGQKVIIIYDHFSNSNLTSKERRSIPSTVPEKFIHQSFIEF</sequence>
<evidence type="ECO:0000256" key="1">
    <source>
        <dbReference type="SAM" id="Phobius"/>
    </source>
</evidence>
<keyword evidence="1" id="KW-0472">Membrane</keyword>
<dbReference type="VEuPathDB" id="FungiDB:MELLADRAFT_115021"/>
<evidence type="ECO:0000313" key="3">
    <source>
        <dbReference type="Proteomes" id="UP000001072"/>
    </source>
</evidence>
<evidence type="ECO:0000313" key="2">
    <source>
        <dbReference type="EMBL" id="EGG11868.1"/>
    </source>
</evidence>
<protein>
    <submittedName>
        <fullName evidence="2">Uncharacterized protein</fullName>
    </submittedName>
</protein>